<dbReference type="RefSeq" id="XP_013410426.1">
    <property type="nucleotide sequence ID" value="XM_013554972.1"/>
</dbReference>
<dbReference type="InterPro" id="IPR041863">
    <property type="entry name" value="PolD2_C"/>
</dbReference>
<evidence type="ECO:0000313" key="7">
    <source>
        <dbReference type="Proteomes" id="UP000085678"/>
    </source>
</evidence>
<dbReference type="Pfam" id="PF04042">
    <property type="entry name" value="DNA_pol_E_B"/>
    <property type="match status" value="1"/>
</dbReference>
<dbReference type="GO" id="GO:0043625">
    <property type="term" value="C:delta DNA polymerase complex"/>
    <property type="evidence" value="ECO:0007669"/>
    <property type="project" value="TreeGrafter"/>
</dbReference>
<gene>
    <name evidence="8" type="primary">LOC106173742</name>
</gene>
<dbReference type="GO" id="GO:0003677">
    <property type="term" value="F:DNA binding"/>
    <property type="evidence" value="ECO:0007669"/>
    <property type="project" value="InterPro"/>
</dbReference>
<proteinExistence type="inferred from homology"/>
<dbReference type="InParanoid" id="A0A1S3JJW3"/>
<comment type="subcellular location">
    <subcellularLocation>
        <location evidence="1">Nucleus</location>
    </subcellularLocation>
</comment>
<feature type="domain" description="DNA polymerase alpha/delta/epsilon subunit B" evidence="5">
    <location>
        <begin position="199"/>
        <end position="414"/>
    </location>
</feature>
<dbReference type="PANTHER" id="PTHR10416">
    <property type="entry name" value="DNA POLYMERASE DELTA SUBUNIT 2"/>
    <property type="match status" value="1"/>
</dbReference>
<dbReference type="Proteomes" id="UP000085678">
    <property type="component" value="Unplaced"/>
</dbReference>
<evidence type="ECO:0000256" key="2">
    <source>
        <dbReference type="ARBA" id="ARBA00006035"/>
    </source>
</evidence>
<evidence type="ECO:0000256" key="3">
    <source>
        <dbReference type="ARBA" id="ARBA00022705"/>
    </source>
</evidence>
<sequence>MLINVSKAEQKAGMLLADPSAESAVFPRVSTAYENHSERFLLKEKNFTRQFAHLYAERLSTLRTQLEQTALRKWGKDTPIKQLYQLQADEKVAVIGTLFKHMELRPSILKEISEENAMLPQPARSRYTDDKDELILEDELQRIQLKGSIDVQTMVTGIVIAVYGVEPDEDRGKFLVEDYCFLDMASSVPRPVVEHPVYVAMVSGLDIGGKSSNLLSVQMLVDVLTGQLGDEGEQETCASISRLIIAGNSLSQETQDKEQVKQAKYLTKKTTAGSVDAVKSLDDILVQLACSMSIDIMPGEFDPANHILPQQPLHRCMFPQAAMFPSTHCVTNPYDCTIEGIRFLGTSGQNVTDIHRYSTLDDHLQIMENCLTWGHLAPTAPDTLGCYPYYSNDPFIITQSPHVYFTGNMPKFDTKVVKGPAGQEITLVTIPRFSTTNTCVLLNLRTLECQPIKFEASFPTASQESPDVDK</sequence>
<comment type="similarity">
    <text evidence="2">Belongs to the DNA polymerase delta/II small subunit family.</text>
</comment>
<evidence type="ECO:0000313" key="8">
    <source>
        <dbReference type="RefSeq" id="XP_013410426.1"/>
    </source>
</evidence>
<dbReference type="InterPro" id="IPR024826">
    <property type="entry name" value="DNA_pol_delta/II_ssu"/>
</dbReference>
<protein>
    <submittedName>
        <fullName evidence="8">DNA polymerase delta subunit 2</fullName>
    </submittedName>
</protein>
<dbReference type="Gene3D" id="3.60.21.50">
    <property type="match status" value="2"/>
</dbReference>
<reference evidence="8" key="1">
    <citation type="submission" date="2025-08" db="UniProtKB">
        <authorList>
            <consortium name="RefSeq"/>
        </authorList>
    </citation>
    <scope>IDENTIFICATION</scope>
    <source>
        <tissue evidence="8">Gonads</tissue>
    </source>
</reference>
<dbReference type="InterPro" id="IPR007185">
    <property type="entry name" value="DNA_pol_a/d/e_bsu"/>
</dbReference>
<dbReference type="PANTHER" id="PTHR10416:SF0">
    <property type="entry name" value="DNA POLYMERASE DELTA SUBUNIT 2"/>
    <property type="match status" value="1"/>
</dbReference>
<evidence type="ECO:0000256" key="4">
    <source>
        <dbReference type="ARBA" id="ARBA00023242"/>
    </source>
</evidence>
<dbReference type="CDD" id="cd07387">
    <property type="entry name" value="MPP_PolD2_C"/>
    <property type="match status" value="1"/>
</dbReference>
<dbReference type="FunFam" id="3.60.21.50:FF:000002">
    <property type="entry name" value="DNA polymerase delta small subunit"/>
    <property type="match status" value="1"/>
</dbReference>
<dbReference type="KEGG" id="lak:106173742"/>
<evidence type="ECO:0000259" key="6">
    <source>
        <dbReference type="Pfam" id="PF18018"/>
    </source>
</evidence>
<dbReference type="GO" id="GO:1902969">
    <property type="term" value="P:mitotic DNA replication"/>
    <property type="evidence" value="ECO:0007669"/>
    <property type="project" value="UniProtKB-ARBA"/>
</dbReference>
<dbReference type="Pfam" id="PF18018">
    <property type="entry name" value="DNA_pol_D_N"/>
    <property type="match status" value="1"/>
</dbReference>
<feature type="domain" description="DNA polymerase delta subunit OB-fold" evidence="6">
    <location>
        <begin position="50"/>
        <end position="179"/>
    </location>
</feature>
<keyword evidence="4" id="KW-0539">Nucleus</keyword>
<dbReference type="STRING" id="7574.A0A1S3JJW3"/>
<dbReference type="OrthoDB" id="3763at2759"/>
<dbReference type="AlphaFoldDB" id="A0A1S3JJW3"/>
<dbReference type="InterPro" id="IPR040663">
    <property type="entry name" value="DNA_pol_D_N"/>
</dbReference>
<dbReference type="FunCoup" id="A0A1S3JJW3">
    <property type="interactions" value="1172"/>
</dbReference>
<keyword evidence="7" id="KW-1185">Reference proteome</keyword>
<evidence type="ECO:0000259" key="5">
    <source>
        <dbReference type="Pfam" id="PF04042"/>
    </source>
</evidence>
<dbReference type="GeneID" id="106173742"/>
<keyword evidence="3" id="KW-0235">DNA replication</keyword>
<evidence type="ECO:0000256" key="1">
    <source>
        <dbReference type="ARBA" id="ARBA00004123"/>
    </source>
</evidence>
<organism evidence="7 8">
    <name type="scientific">Lingula anatina</name>
    <name type="common">Brachiopod</name>
    <name type="synonym">Lingula unguis</name>
    <dbReference type="NCBI Taxonomy" id="7574"/>
    <lineage>
        <taxon>Eukaryota</taxon>
        <taxon>Metazoa</taxon>
        <taxon>Spiralia</taxon>
        <taxon>Lophotrochozoa</taxon>
        <taxon>Brachiopoda</taxon>
        <taxon>Linguliformea</taxon>
        <taxon>Lingulata</taxon>
        <taxon>Lingulida</taxon>
        <taxon>Linguloidea</taxon>
        <taxon>Lingulidae</taxon>
        <taxon>Lingula</taxon>
    </lineage>
</organism>
<dbReference type="GO" id="GO:0006271">
    <property type="term" value="P:DNA strand elongation involved in DNA replication"/>
    <property type="evidence" value="ECO:0007669"/>
    <property type="project" value="TreeGrafter"/>
</dbReference>
<accession>A0A1S3JJW3</accession>
<name>A0A1S3JJW3_LINAN</name>